<dbReference type="PANTHER" id="PTHR13887">
    <property type="entry name" value="GLUTATHIONE S-TRANSFERASE KAPPA"/>
    <property type="match status" value="1"/>
</dbReference>
<dbReference type="STRING" id="69395.AQ619_08710"/>
<dbReference type="InterPro" id="IPR001853">
    <property type="entry name" value="DSBA-like_thioredoxin_dom"/>
</dbReference>
<dbReference type="OrthoDB" id="9799122at2"/>
<dbReference type="Proteomes" id="UP000056905">
    <property type="component" value="Chromosome"/>
</dbReference>
<dbReference type="AlphaFoldDB" id="A0A0P0NZ81"/>
<proteinExistence type="predicted"/>
<dbReference type="PANTHER" id="PTHR13887:SF41">
    <property type="entry name" value="THIOREDOXIN SUPERFAMILY PROTEIN"/>
    <property type="match status" value="1"/>
</dbReference>
<dbReference type="CDD" id="cd03024">
    <property type="entry name" value="DsbA_FrnE"/>
    <property type="match status" value="1"/>
</dbReference>
<dbReference type="KEGG" id="chq:AQ619_08710"/>
<evidence type="ECO:0000259" key="1">
    <source>
        <dbReference type="Pfam" id="PF01323"/>
    </source>
</evidence>
<evidence type="ECO:0000313" key="3">
    <source>
        <dbReference type="Proteomes" id="UP000056905"/>
    </source>
</evidence>
<reference evidence="2 3" key="1">
    <citation type="submission" date="2015-10" db="EMBL/GenBank/DDBJ databases">
        <title>Conservation of the essential genome among Caulobacter and Brevundimonas species.</title>
        <authorList>
            <person name="Scott D."/>
            <person name="Ely B."/>
        </authorList>
    </citation>
    <scope>NUCLEOTIDE SEQUENCE [LARGE SCALE GENOMIC DNA]</scope>
    <source>
        <strain evidence="2 3">CB4</strain>
    </source>
</reference>
<dbReference type="GO" id="GO:0016491">
    <property type="term" value="F:oxidoreductase activity"/>
    <property type="evidence" value="ECO:0007669"/>
    <property type="project" value="InterPro"/>
</dbReference>
<gene>
    <name evidence="2" type="ORF">AQ619_08710</name>
</gene>
<keyword evidence="3" id="KW-1185">Reference proteome</keyword>
<sequence length="212" mass="22863">MSQTMIVDVVADVVCPWCYLGWRRVKAALALRPDIDAKLIWRPYQLDPTLPEDGVDRKAYMAAKFKDPGSLKAVHQALMEGGSEDGITFNFEVIEKSPNTNAAHRLIRWALTAGVQDHVVEGLFAAYFTEGRDIGDPLVLADIAEAAGMERLVVLQLLSEAADSQSVSREHALAVQGGVTGVPYVIFGGKVAVVGAETSDRIAMAIDQALGQ</sequence>
<dbReference type="Gene3D" id="3.40.30.10">
    <property type="entry name" value="Glutaredoxin"/>
    <property type="match status" value="1"/>
</dbReference>
<name>A0A0P0NZ81_9CAUL</name>
<protein>
    <submittedName>
        <fullName evidence="2">Disulfide bond formation protein DsbA</fullName>
    </submittedName>
</protein>
<dbReference type="SUPFAM" id="SSF52833">
    <property type="entry name" value="Thioredoxin-like"/>
    <property type="match status" value="1"/>
</dbReference>
<accession>A0A0P0NZ81</accession>
<dbReference type="Pfam" id="PF01323">
    <property type="entry name" value="DSBA"/>
    <property type="match status" value="1"/>
</dbReference>
<dbReference type="InterPro" id="IPR036249">
    <property type="entry name" value="Thioredoxin-like_sf"/>
</dbReference>
<dbReference type="RefSeq" id="WP_062146422.1">
    <property type="nucleotide sequence ID" value="NZ_CP013002.1"/>
</dbReference>
<dbReference type="EMBL" id="CP013002">
    <property type="protein sequence ID" value="ALL13425.1"/>
    <property type="molecule type" value="Genomic_DNA"/>
</dbReference>
<feature type="domain" description="DSBA-like thioredoxin" evidence="1">
    <location>
        <begin position="7"/>
        <end position="206"/>
    </location>
</feature>
<organism evidence="2 3">
    <name type="scientific">Caulobacter henricii</name>
    <dbReference type="NCBI Taxonomy" id="69395"/>
    <lineage>
        <taxon>Bacteria</taxon>
        <taxon>Pseudomonadati</taxon>
        <taxon>Pseudomonadota</taxon>
        <taxon>Alphaproteobacteria</taxon>
        <taxon>Caulobacterales</taxon>
        <taxon>Caulobacteraceae</taxon>
        <taxon>Caulobacter</taxon>
    </lineage>
</organism>
<evidence type="ECO:0000313" key="2">
    <source>
        <dbReference type="EMBL" id="ALL13425.1"/>
    </source>
</evidence>